<keyword evidence="4" id="KW-1185">Reference proteome</keyword>
<dbReference type="GO" id="GO:0003723">
    <property type="term" value="F:RNA binding"/>
    <property type="evidence" value="ECO:0007669"/>
    <property type="project" value="UniProtKB-KW"/>
</dbReference>
<dbReference type="SUPFAM" id="SSF53098">
    <property type="entry name" value="Ribonuclease H-like"/>
    <property type="match status" value="1"/>
</dbReference>
<feature type="domain" description="Integrase catalytic" evidence="2">
    <location>
        <begin position="1"/>
        <end position="97"/>
    </location>
</feature>
<organism evidence="3 4">
    <name type="scientific">Austropuccinia psidii MF-1</name>
    <dbReference type="NCBI Taxonomy" id="1389203"/>
    <lineage>
        <taxon>Eukaryota</taxon>
        <taxon>Fungi</taxon>
        <taxon>Dikarya</taxon>
        <taxon>Basidiomycota</taxon>
        <taxon>Pucciniomycotina</taxon>
        <taxon>Pucciniomycetes</taxon>
        <taxon>Pucciniales</taxon>
        <taxon>Sphaerophragmiaceae</taxon>
        <taxon>Austropuccinia</taxon>
    </lineage>
</organism>
<dbReference type="InterPro" id="IPR036397">
    <property type="entry name" value="RNaseH_sf"/>
</dbReference>
<dbReference type="GO" id="GO:0015074">
    <property type="term" value="P:DNA integration"/>
    <property type="evidence" value="ECO:0007669"/>
    <property type="project" value="InterPro"/>
</dbReference>
<dbReference type="Gene3D" id="3.30.420.10">
    <property type="entry name" value="Ribonuclease H-like superfamily/Ribonuclease H"/>
    <property type="match status" value="1"/>
</dbReference>
<dbReference type="InterPro" id="IPR001584">
    <property type="entry name" value="Integrase_cat-core"/>
</dbReference>
<reference evidence="3" key="1">
    <citation type="submission" date="2021-03" db="EMBL/GenBank/DDBJ databases">
        <title>Draft genome sequence of rust myrtle Austropuccinia psidii MF-1, a brazilian biotype.</title>
        <authorList>
            <person name="Quecine M.C."/>
            <person name="Pachon D.M.R."/>
            <person name="Bonatelli M.L."/>
            <person name="Correr F.H."/>
            <person name="Franceschini L.M."/>
            <person name="Leite T.F."/>
            <person name="Margarido G.R.A."/>
            <person name="Almeida C.A."/>
            <person name="Ferrarezi J.A."/>
            <person name="Labate C.A."/>
        </authorList>
    </citation>
    <scope>NUCLEOTIDE SEQUENCE</scope>
    <source>
        <strain evidence="3">MF-1</strain>
    </source>
</reference>
<dbReference type="OrthoDB" id="2505288at2759"/>
<comment type="caution">
    <text evidence="3">The sequence shown here is derived from an EMBL/GenBank/DDBJ whole genome shotgun (WGS) entry which is preliminary data.</text>
</comment>
<evidence type="ECO:0000256" key="1">
    <source>
        <dbReference type="ARBA" id="ARBA00022884"/>
    </source>
</evidence>
<dbReference type="PANTHER" id="PTHR37984:SF15">
    <property type="entry name" value="INTEGRASE CATALYTIC DOMAIN-CONTAINING PROTEIN"/>
    <property type="match status" value="1"/>
</dbReference>
<dbReference type="PROSITE" id="PS50994">
    <property type="entry name" value="INTEGRASE"/>
    <property type="match status" value="1"/>
</dbReference>
<dbReference type="InterPro" id="IPR050951">
    <property type="entry name" value="Retrovirus_Pol_polyprotein"/>
</dbReference>
<evidence type="ECO:0000313" key="4">
    <source>
        <dbReference type="Proteomes" id="UP000765509"/>
    </source>
</evidence>
<dbReference type="PANTHER" id="PTHR37984">
    <property type="entry name" value="PROTEIN CBG26694"/>
    <property type="match status" value="1"/>
</dbReference>
<dbReference type="EMBL" id="AVOT02014883">
    <property type="protein sequence ID" value="MBW0498756.1"/>
    <property type="molecule type" value="Genomic_DNA"/>
</dbReference>
<dbReference type="Proteomes" id="UP000765509">
    <property type="component" value="Unassembled WGS sequence"/>
</dbReference>
<dbReference type="GO" id="GO:0005634">
    <property type="term" value="C:nucleus"/>
    <property type="evidence" value="ECO:0007669"/>
    <property type="project" value="UniProtKB-ARBA"/>
</dbReference>
<proteinExistence type="predicted"/>
<dbReference type="InterPro" id="IPR012337">
    <property type="entry name" value="RNaseH-like_sf"/>
</dbReference>
<evidence type="ECO:0000259" key="2">
    <source>
        <dbReference type="PROSITE" id="PS50994"/>
    </source>
</evidence>
<name>A0A9Q3DE18_9BASI</name>
<accession>A0A9Q3DE18</accession>
<gene>
    <name evidence="3" type="ORF">O181_038471</name>
</gene>
<evidence type="ECO:0000313" key="3">
    <source>
        <dbReference type="EMBL" id="MBW0498756.1"/>
    </source>
</evidence>
<keyword evidence="1" id="KW-0694">RNA-binding</keyword>
<sequence length="129" mass="14853">MSSITSLDLAHLFIENIFPKHGIPSSIISRDLSTAYHPETDGQTERVDQILEQYLLIYVSYHQDHWNIWLPLAEFAYNNSDHSSTKKSPFFTVYGRDPHFDSVQITQDTPAGKLSTKLSSVHQYVKREI</sequence>
<dbReference type="AlphaFoldDB" id="A0A9Q3DE18"/>
<protein>
    <recommendedName>
        <fullName evidence="2">Integrase catalytic domain-containing protein</fullName>
    </recommendedName>
</protein>